<feature type="domain" description="Tyr recombinase" evidence="2">
    <location>
        <begin position="1"/>
        <end position="82"/>
    </location>
</feature>
<dbReference type="InterPro" id="IPR002104">
    <property type="entry name" value="Integrase_catalytic"/>
</dbReference>
<dbReference type="Gene3D" id="1.10.443.10">
    <property type="entry name" value="Intergrase catalytic core"/>
    <property type="match status" value="1"/>
</dbReference>
<evidence type="ECO:0000256" key="1">
    <source>
        <dbReference type="ARBA" id="ARBA00023172"/>
    </source>
</evidence>
<dbReference type="InterPro" id="IPR013762">
    <property type="entry name" value="Integrase-like_cat_sf"/>
</dbReference>
<comment type="caution">
    <text evidence="3">The sequence shown here is derived from an EMBL/GenBank/DDBJ whole genome shotgun (WGS) entry which is preliminary data.</text>
</comment>
<reference evidence="3 4" key="1">
    <citation type="submission" date="2023-05" db="EMBL/GenBank/DDBJ databases">
        <title>Actinoplanes sp. NEAU-A12 genome sequencing.</title>
        <authorList>
            <person name="Wang Z.-S."/>
        </authorList>
    </citation>
    <scope>NUCLEOTIDE SEQUENCE [LARGE SCALE GENOMIC DNA]</scope>
    <source>
        <strain evidence="3 4">NEAU-A12</strain>
    </source>
</reference>
<dbReference type="CDD" id="cd00397">
    <property type="entry name" value="DNA_BRE_C"/>
    <property type="match status" value="1"/>
</dbReference>
<dbReference type="PROSITE" id="PS51898">
    <property type="entry name" value="TYR_RECOMBINASE"/>
    <property type="match status" value="1"/>
</dbReference>
<dbReference type="SUPFAM" id="SSF56349">
    <property type="entry name" value="DNA breaking-rejoining enzymes"/>
    <property type="match status" value="1"/>
</dbReference>
<keyword evidence="1" id="KW-0233">DNA recombination</keyword>
<accession>A0ABT6X0P3</accession>
<organism evidence="3 4">
    <name type="scientific">Actinoplanes sandaracinus</name>
    <dbReference type="NCBI Taxonomy" id="3045177"/>
    <lineage>
        <taxon>Bacteria</taxon>
        <taxon>Bacillati</taxon>
        <taxon>Actinomycetota</taxon>
        <taxon>Actinomycetes</taxon>
        <taxon>Micromonosporales</taxon>
        <taxon>Micromonosporaceae</taxon>
        <taxon>Actinoplanes</taxon>
    </lineage>
</organism>
<gene>
    <name evidence="3" type="ORF">QLQ12_44015</name>
</gene>
<dbReference type="InterPro" id="IPR011010">
    <property type="entry name" value="DNA_brk_join_enz"/>
</dbReference>
<evidence type="ECO:0000313" key="4">
    <source>
        <dbReference type="Proteomes" id="UP001241758"/>
    </source>
</evidence>
<dbReference type="RefSeq" id="WP_282767037.1">
    <property type="nucleotide sequence ID" value="NZ_JASCTH010000048.1"/>
</dbReference>
<name>A0ABT6X0P3_9ACTN</name>
<evidence type="ECO:0000259" key="2">
    <source>
        <dbReference type="PROSITE" id="PS51898"/>
    </source>
</evidence>
<dbReference type="EMBL" id="JASCTH010000048">
    <property type="protein sequence ID" value="MDI6105570.1"/>
    <property type="molecule type" value="Genomic_DNA"/>
</dbReference>
<dbReference type="Proteomes" id="UP001241758">
    <property type="component" value="Unassembled WGS sequence"/>
</dbReference>
<evidence type="ECO:0000313" key="3">
    <source>
        <dbReference type="EMBL" id="MDI6105570.1"/>
    </source>
</evidence>
<keyword evidence="4" id="KW-1185">Reference proteome</keyword>
<proteinExistence type="predicted"/>
<sequence>MNYEALRAVFRRVNALLGTNYTMHDLRHTAALRMSRDENLSLRDVQTILGHVHLSTTGDIYLVEDEAWVIRRVAEHLAEREDRARQPPPPVAAGYQAADLAVLFGRLPQ</sequence>
<dbReference type="Pfam" id="PF00589">
    <property type="entry name" value="Phage_integrase"/>
    <property type="match status" value="1"/>
</dbReference>
<protein>
    <submittedName>
        <fullName evidence="3">Site-specific integrase</fullName>
    </submittedName>
</protein>